<dbReference type="OrthoDB" id="6339724at2759"/>
<accession>A0A8K0JYU4</accession>
<keyword evidence="2" id="KW-0732">Signal</keyword>
<sequence length="94" mass="10442">MYFTHLVLWMWSIFPVEFDKLGLTDNANPYGALPPLFARSIGRMSGALMAQYVGSLIERARGKRSNGEAEDWAAGKTGFHDPKAPTNLFHGGER</sequence>
<reference evidence="3" key="1">
    <citation type="submission" date="2013-04" db="EMBL/GenBank/DDBJ databases">
        <authorList>
            <person name="Qu J."/>
            <person name="Murali S.C."/>
            <person name="Bandaranaike D."/>
            <person name="Bellair M."/>
            <person name="Blankenburg K."/>
            <person name="Chao H."/>
            <person name="Dinh H."/>
            <person name="Doddapaneni H."/>
            <person name="Downs B."/>
            <person name="Dugan-Rocha S."/>
            <person name="Elkadiri S."/>
            <person name="Gnanaolivu R.D."/>
            <person name="Hernandez B."/>
            <person name="Javaid M."/>
            <person name="Jayaseelan J.C."/>
            <person name="Lee S."/>
            <person name="Li M."/>
            <person name="Ming W."/>
            <person name="Munidasa M."/>
            <person name="Muniz J."/>
            <person name="Nguyen L."/>
            <person name="Ongeri F."/>
            <person name="Osuji N."/>
            <person name="Pu L.-L."/>
            <person name="Puazo M."/>
            <person name="Qu C."/>
            <person name="Quiroz J."/>
            <person name="Raj R."/>
            <person name="Weissenberger G."/>
            <person name="Xin Y."/>
            <person name="Zou X."/>
            <person name="Han Y."/>
            <person name="Richards S."/>
            <person name="Worley K."/>
            <person name="Muzny D."/>
            <person name="Gibbs R."/>
        </authorList>
    </citation>
    <scope>NUCLEOTIDE SEQUENCE</scope>
    <source>
        <strain evidence="3">Sampled in the wild</strain>
    </source>
</reference>
<evidence type="ECO:0000256" key="2">
    <source>
        <dbReference type="SAM" id="SignalP"/>
    </source>
</evidence>
<evidence type="ECO:0000313" key="3">
    <source>
        <dbReference type="EMBL" id="KAG8222793.1"/>
    </source>
</evidence>
<evidence type="ECO:0000313" key="4">
    <source>
        <dbReference type="Proteomes" id="UP000792457"/>
    </source>
</evidence>
<dbReference type="Proteomes" id="UP000792457">
    <property type="component" value="Unassembled WGS sequence"/>
</dbReference>
<organism evidence="3 4">
    <name type="scientific">Ladona fulva</name>
    <name type="common">Scarce chaser dragonfly</name>
    <name type="synonym">Libellula fulva</name>
    <dbReference type="NCBI Taxonomy" id="123851"/>
    <lineage>
        <taxon>Eukaryota</taxon>
        <taxon>Metazoa</taxon>
        <taxon>Ecdysozoa</taxon>
        <taxon>Arthropoda</taxon>
        <taxon>Hexapoda</taxon>
        <taxon>Insecta</taxon>
        <taxon>Pterygota</taxon>
        <taxon>Palaeoptera</taxon>
        <taxon>Odonata</taxon>
        <taxon>Epiprocta</taxon>
        <taxon>Anisoptera</taxon>
        <taxon>Libelluloidea</taxon>
        <taxon>Libellulidae</taxon>
        <taxon>Ladona</taxon>
    </lineage>
</organism>
<feature type="chain" id="PRO_5035481147" evidence="2">
    <location>
        <begin position="19"/>
        <end position="94"/>
    </location>
</feature>
<feature type="signal peptide" evidence="2">
    <location>
        <begin position="1"/>
        <end position="18"/>
    </location>
</feature>
<dbReference type="EMBL" id="KZ308144">
    <property type="protein sequence ID" value="KAG8222793.1"/>
    <property type="molecule type" value="Genomic_DNA"/>
</dbReference>
<evidence type="ECO:0000256" key="1">
    <source>
        <dbReference type="SAM" id="MobiDB-lite"/>
    </source>
</evidence>
<proteinExistence type="predicted"/>
<reference evidence="3" key="2">
    <citation type="submission" date="2017-10" db="EMBL/GenBank/DDBJ databases">
        <title>Ladona fulva Genome sequencing and assembly.</title>
        <authorList>
            <person name="Murali S."/>
            <person name="Richards S."/>
            <person name="Bandaranaike D."/>
            <person name="Bellair M."/>
            <person name="Blankenburg K."/>
            <person name="Chao H."/>
            <person name="Dinh H."/>
            <person name="Doddapaneni H."/>
            <person name="Dugan-Rocha S."/>
            <person name="Elkadiri S."/>
            <person name="Gnanaolivu R."/>
            <person name="Hernandez B."/>
            <person name="Skinner E."/>
            <person name="Javaid M."/>
            <person name="Lee S."/>
            <person name="Li M."/>
            <person name="Ming W."/>
            <person name="Munidasa M."/>
            <person name="Muniz J."/>
            <person name="Nguyen L."/>
            <person name="Hughes D."/>
            <person name="Osuji N."/>
            <person name="Pu L.-L."/>
            <person name="Puazo M."/>
            <person name="Qu C."/>
            <person name="Quiroz J."/>
            <person name="Raj R."/>
            <person name="Weissenberger G."/>
            <person name="Xin Y."/>
            <person name="Zou X."/>
            <person name="Han Y."/>
            <person name="Worley K."/>
            <person name="Muzny D."/>
            <person name="Gibbs R."/>
        </authorList>
    </citation>
    <scope>NUCLEOTIDE SEQUENCE</scope>
    <source>
        <strain evidence="3">Sampled in the wild</strain>
    </source>
</reference>
<protein>
    <submittedName>
        <fullName evidence="3">Uncharacterized protein</fullName>
    </submittedName>
</protein>
<gene>
    <name evidence="3" type="ORF">J437_LFUL006772</name>
</gene>
<keyword evidence="4" id="KW-1185">Reference proteome</keyword>
<dbReference type="AlphaFoldDB" id="A0A8K0JYU4"/>
<name>A0A8K0JYU4_LADFU</name>
<feature type="region of interest" description="Disordered" evidence="1">
    <location>
        <begin position="61"/>
        <end position="94"/>
    </location>
</feature>
<comment type="caution">
    <text evidence="3">The sequence shown here is derived from an EMBL/GenBank/DDBJ whole genome shotgun (WGS) entry which is preliminary data.</text>
</comment>